<dbReference type="InterPro" id="IPR011060">
    <property type="entry name" value="RibuloseP-bd_barrel"/>
</dbReference>
<feature type="active site" description="Proton acceptor" evidence="9">
    <location>
        <position position="61"/>
    </location>
</feature>
<sequence length="271" mass="27898">MMSRLATRLSSLAADNRAGLVTYVMGFDPDRATSQAIFDGLPAAGADIIEFGMPFTDPMADGPAIQWAAGRALEAGGSLRGVLEMVAAFRKKDAATPVVLMGYYNPVYAWGPEKFCADAARAGVDGLILVDLPPEEADELLPSCRANDIDFIFLTTPTSDDARLPVIVGNASGFVYYVSIAGITGTASASNQAIGDAVARIKRHTSLPVCVGFGIKTPEQAADVARLADGVVVGSAIVAAADEAKKAGADPVAAALGLVAKLAEGVRGARK</sequence>
<dbReference type="PANTHER" id="PTHR43406:SF1">
    <property type="entry name" value="TRYPTOPHAN SYNTHASE ALPHA CHAIN, CHLOROPLASTIC"/>
    <property type="match status" value="1"/>
</dbReference>
<name>A0A178MKJ5_9PROT</name>
<evidence type="ECO:0000256" key="8">
    <source>
        <dbReference type="ARBA" id="ARBA00049047"/>
    </source>
</evidence>
<dbReference type="NCBIfam" id="TIGR00262">
    <property type="entry name" value="trpA"/>
    <property type="match status" value="1"/>
</dbReference>
<keyword evidence="7 9" id="KW-0456">Lyase</keyword>
<dbReference type="UniPathway" id="UPA00035">
    <property type="reaction ID" value="UER00044"/>
</dbReference>
<comment type="pathway">
    <text evidence="2 9">Amino-acid biosynthesis; L-tryptophan biosynthesis; L-tryptophan from chorismate: step 5/5.</text>
</comment>
<accession>A0A178MKJ5</accession>
<evidence type="ECO:0000256" key="5">
    <source>
        <dbReference type="ARBA" id="ARBA00022822"/>
    </source>
</evidence>
<protein>
    <recommendedName>
        <fullName evidence="9">Tryptophan synthase alpha chain</fullName>
        <ecNumber evidence="9">4.2.1.20</ecNumber>
    </recommendedName>
</protein>
<evidence type="ECO:0000256" key="7">
    <source>
        <dbReference type="ARBA" id="ARBA00023239"/>
    </source>
</evidence>
<feature type="active site" description="Proton acceptor" evidence="9">
    <location>
        <position position="50"/>
    </location>
</feature>
<dbReference type="FunFam" id="3.20.20.70:FF:000037">
    <property type="entry name" value="Tryptophan synthase alpha chain"/>
    <property type="match status" value="1"/>
</dbReference>
<comment type="caution">
    <text evidence="11">The sequence shown here is derived from an EMBL/GenBank/DDBJ whole genome shotgun (WGS) entry which is preliminary data.</text>
</comment>
<dbReference type="STRING" id="1437059.A6A05_15005"/>
<dbReference type="Gene3D" id="3.20.20.70">
    <property type="entry name" value="Aldolase class I"/>
    <property type="match status" value="1"/>
</dbReference>
<dbReference type="AlphaFoldDB" id="A0A178MKJ5"/>
<organism evidence="11 12">
    <name type="scientific">Magnetospirillum moscoviense</name>
    <dbReference type="NCBI Taxonomy" id="1437059"/>
    <lineage>
        <taxon>Bacteria</taxon>
        <taxon>Pseudomonadati</taxon>
        <taxon>Pseudomonadota</taxon>
        <taxon>Alphaproteobacteria</taxon>
        <taxon>Rhodospirillales</taxon>
        <taxon>Rhodospirillaceae</taxon>
        <taxon>Magnetospirillum</taxon>
    </lineage>
</organism>
<keyword evidence="12" id="KW-1185">Reference proteome</keyword>
<keyword evidence="6 9" id="KW-0057">Aromatic amino acid biosynthesis</keyword>
<evidence type="ECO:0000256" key="9">
    <source>
        <dbReference type="HAMAP-Rule" id="MF_00131"/>
    </source>
</evidence>
<dbReference type="GO" id="GO:0005829">
    <property type="term" value="C:cytosol"/>
    <property type="evidence" value="ECO:0007669"/>
    <property type="project" value="TreeGrafter"/>
</dbReference>
<dbReference type="EC" id="4.2.1.20" evidence="9"/>
<dbReference type="CDD" id="cd04724">
    <property type="entry name" value="Tryptophan_synthase_alpha"/>
    <property type="match status" value="1"/>
</dbReference>
<comment type="catalytic activity">
    <reaction evidence="8 9">
        <text>(1S,2R)-1-C-(indol-3-yl)glycerol 3-phosphate + L-serine = D-glyceraldehyde 3-phosphate + L-tryptophan + H2O</text>
        <dbReference type="Rhea" id="RHEA:10532"/>
        <dbReference type="ChEBI" id="CHEBI:15377"/>
        <dbReference type="ChEBI" id="CHEBI:33384"/>
        <dbReference type="ChEBI" id="CHEBI:57912"/>
        <dbReference type="ChEBI" id="CHEBI:58866"/>
        <dbReference type="ChEBI" id="CHEBI:59776"/>
        <dbReference type="EC" id="4.2.1.20"/>
    </reaction>
</comment>
<evidence type="ECO:0000256" key="6">
    <source>
        <dbReference type="ARBA" id="ARBA00023141"/>
    </source>
</evidence>
<comment type="function">
    <text evidence="1 9">The alpha subunit is responsible for the aldol cleavage of indoleglycerol phosphate to indole and glyceraldehyde 3-phosphate.</text>
</comment>
<comment type="similarity">
    <text evidence="9 10">Belongs to the TrpA family.</text>
</comment>
<reference evidence="11 12" key="1">
    <citation type="submission" date="2016-04" db="EMBL/GenBank/DDBJ databases">
        <title>Draft genome sequence of freshwater magnetotactic bacteria Magnetospirillum marisnigri SP-1 and Magnetospirillum moscoviense BB-1.</title>
        <authorList>
            <person name="Koziaeva V."/>
            <person name="Dziuba M.V."/>
            <person name="Ivanov T.M."/>
            <person name="Kuznetsov B."/>
            <person name="Grouzdev D.S."/>
        </authorList>
    </citation>
    <scope>NUCLEOTIDE SEQUENCE [LARGE SCALE GENOMIC DNA]</scope>
    <source>
        <strain evidence="11 12">BB-1</strain>
    </source>
</reference>
<evidence type="ECO:0000256" key="4">
    <source>
        <dbReference type="ARBA" id="ARBA00022605"/>
    </source>
</evidence>
<dbReference type="SUPFAM" id="SSF51366">
    <property type="entry name" value="Ribulose-phoshate binding barrel"/>
    <property type="match status" value="1"/>
</dbReference>
<keyword evidence="4 9" id="KW-0028">Amino-acid biosynthesis</keyword>
<dbReference type="PANTHER" id="PTHR43406">
    <property type="entry name" value="TRYPTOPHAN SYNTHASE, ALPHA CHAIN"/>
    <property type="match status" value="1"/>
</dbReference>
<dbReference type="InterPro" id="IPR002028">
    <property type="entry name" value="Trp_synthase_suA"/>
</dbReference>
<dbReference type="Pfam" id="PF00290">
    <property type="entry name" value="Trp_syntA"/>
    <property type="match status" value="1"/>
</dbReference>
<evidence type="ECO:0000256" key="1">
    <source>
        <dbReference type="ARBA" id="ARBA00003365"/>
    </source>
</evidence>
<evidence type="ECO:0000256" key="2">
    <source>
        <dbReference type="ARBA" id="ARBA00004733"/>
    </source>
</evidence>
<dbReference type="GO" id="GO:0004834">
    <property type="term" value="F:tryptophan synthase activity"/>
    <property type="evidence" value="ECO:0007669"/>
    <property type="project" value="UniProtKB-UniRule"/>
</dbReference>
<evidence type="ECO:0000256" key="3">
    <source>
        <dbReference type="ARBA" id="ARBA00011270"/>
    </source>
</evidence>
<proteinExistence type="inferred from homology"/>
<dbReference type="Proteomes" id="UP000078543">
    <property type="component" value="Unassembled WGS sequence"/>
</dbReference>
<dbReference type="InterPro" id="IPR013785">
    <property type="entry name" value="Aldolase_TIM"/>
</dbReference>
<dbReference type="EMBL" id="LWQU01000159">
    <property type="protein sequence ID" value="OAN48657.1"/>
    <property type="molecule type" value="Genomic_DNA"/>
</dbReference>
<evidence type="ECO:0000313" key="12">
    <source>
        <dbReference type="Proteomes" id="UP000078543"/>
    </source>
</evidence>
<comment type="subunit">
    <text evidence="3 9">Tetramer of two alpha and two beta chains.</text>
</comment>
<evidence type="ECO:0000256" key="10">
    <source>
        <dbReference type="RuleBase" id="RU003662"/>
    </source>
</evidence>
<dbReference type="HAMAP" id="MF_00131">
    <property type="entry name" value="Trp_synth_alpha"/>
    <property type="match status" value="1"/>
</dbReference>
<keyword evidence="5 9" id="KW-0822">Tryptophan biosynthesis</keyword>
<evidence type="ECO:0000313" key="11">
    <source>
        <dbReference type="EMBL" id="OAN48657.1"/>
    </source>
</evidence>
<gene>
    <name evidence="9 11" type="primary">trpA</name>
    <name evidence="11" type="ORF">A6A05_15005</name>
</gene>